<reference evidence="3 4" key="1">
    <citation type="submission" date="2016-06" db="EMBL/GenBank/DDBJ databases">
        <title>Three novel species with peptidoglycan cell walls form the new genus Lacunisphaera gen. nov. in the family Opitutaceae of the verrucomicrobial subdivision 4.</title>
        <authorList>
            <person name="Rast P."/>
            <person name="Gloeckner I."/>
            <person name="Jogler M."/>
            <person name="Boedeker C."/>
            <person name="Jeske O."/>
            <person name="Wiegand S."/>
            <person name="Reinhardt R."/>
            <person name="Schumann P."/>
            <person name="Rohde M."/>
            <person name="Spring S."/>
            <person name="Gloeckner F.O."/>
            <person name="Jogler C."/>
        </authorList>
    </citation>
    <scope>NUCLEOTIDE SEQUENCE [LARGE SCALE GENOMIC DNA]</scope>
    <source>
        <strain evidence="3 4">IG16b</strain>
    </source>
</reference>
<evidence type="ECO:0000313" key="3">
    <source>
        <dbReference type="EMBL" id="AOS45587.1"/>
    </source>
</evidence>
<dbReference type="GO" id="GO:0006508">
    <property type="term" value="P:proteolysis"/>
    <property type="evidence" value="ECO:0007669"/>
    <property type="project" value="UniProtKB-KW"/>
</dbReference>
<organism evidence="3 4">
    <name type="scientific">Lacunisphaera limnophila</name>
    <dbReference type="NCBI Taxonomy" id="1838286"/>
    <lineage>
        <taxon>Bacteria</taxon>
        <taxon>Pseudomonadati</taxon>
        <taxon>Verrucomicrobiota</taxon>
        <taxon>Opitutia</taxon>
        <taxon>Opitutales</taxon>
        <taxon>Opitutaceae</taxon>
        <taxon>Lacunisphaera</taxon>
    </lineage>
</organism>
<dbReference type="Pfam" id="PF02517">
    <property type="entry name" value="Rce1-like"/>
    <property type="match status" value="1"/>
</dbReference>
<dbReference type="EMBL" id="CP016094">
    <property type="protein sequence ID" value="AOS45587.1"/>
    <property type="molecule type" value="Genomic_DNA"/>
</dbReference>
<dbReference type="Proteomes" id="UP000095228">
    <property type="component" value="Chromosome"/>
</dbReference>
<feature type="transmembrane region" description="Helical" evidence="1">
    <location>
        <begin position="114"/>
        <end position="133"/>
    </location>
</feature>
<dbReference type="PANTHER" id="PTHR39430">
    <property type="entry name" value="MEMBRANE-ASSOCIATED PROTEASE-RELATED"/>
    <property type="match status" value="1"/>
</dbReference>
<feature type="transmembrane region" description="Helical" evidence="1">
    <location>
        <begin position="83"/>
        <end position="108"/>
    </location>
</feature>
<keyword evidence="1" id="KW-0472">Membrane</keyword>
<evidence type="ECO:0000313" key="4">
    <source>
        <dbReference type="Proteomes" id="UP000095228"/>
    </source>
</evidence>
<keyword evidence="1" id="KW-0812">Transmembrane</keyword>
<feature type="transmembrane region" description="Helical" evidence="1">
    <location>
        <begin position="176"/>
        <end position="196"/>
    </location>
</feature>
<keyword evidence="3" id="KW-0378">Hydrolase</keyword>
<sequence>MRLHPFYNAERQLRNGWWIALFFLVLAALLIPALLLAQEAGTELSPLHQAAIVALASGVCQLGRRRPQRELWGRFDRRWLAQLGLGGLLGAALMLAPALLLGLGGSVVWSPNPAGFAAFPSLVLLGIWVAMAEELMFRGFFFQRLVAGLGPWPAQLLMAAYFLLTHLNNPGMAGTGKLLGSVNIFLASILFGLAYLRTGSLAMPLGLHFMANLTQGAVLGFGVSGTEQPGLLAPHFDSAPDWVTGGSFGLEASAPGLTFVVGAIVLLYRWQPRLPTPGAAAHPATQDAANRG</sequence>
<proteinExistence type="predicted"/>
<keyword evidence="3" id="KW-0645">Protease</keyword>
<feature type="transmembrane region" description="Helical" evidence="1">
    <location>
        <begin position="145"/>
        <end position="164"/>
    </location>
</feature>
<evidence type="ECO:0000256" key="1">
    <source>
        <dbReference type="SAM" id="Phobius"/>
    </source>
</evidence>
<dbReference type="PANTHER" id="PTHR39430:SF1">
    <property type="entry name" value="PROTEASE"/>
    <property type="match status" value="1"/>
</dbReference>
<feature type="domain" description="CAAX prenyl protease 2/Lysostaphin resistance protein A-like" evidence="2">
    <location>
        <begin position="119"/>
        <end position="213"/>
    </location>
</feature>
<accession>A0A1D8AXI6</accession>
<dbReference type="AlphaFoldDB" id="A0A1D8AXI6"/>
<dbReference type="InterPro" id="IPR003675">
    <property type="entry name" value="Rce1/LyrA-like_dom"/>
</dbReference>
<dbReference type="GO" id="GO:0004175">
    <property type="term" value="F:endopeptidase activity"/>
    <property type="evidence" value="ECO:0007669"/>
    <property type="project" value="UniProtKB-ARBA"/>
</dbReference>
<gene>
    <name evidence="3" type="ORF">Verru16b_02670</name>
</gene>
<feature type="transmembrane region" description="Helical" evidence="1">
    <location>
        <begin position="47"/>
        <end position="63"/>
    </location>
</feature>
<protein>
    <submittedName>
        <fullName evidence="3">CAAX amino terminal protease self-immunity</fullName>
    </submittedName>
</protein>
<dbReference type="OrthoDB" id="193898at2"/>
<name>A0A1D8AXI6_9BACT</name>
<keyword evidence="1" id="KW-1133">Transmembrane helix</keyword>
<feature type="transmembrane region" description="Helical" evidence="1">
    <location>
        <begin position="205"/>
        <end position="225"/>
    </location>
</feature>
<keyword evidence="4" id="KW-1185">Reference proteome</keyword>
<dbReference type="GO" id="GO:0080120">
    <property type="term" value="P:CAAX-box protein maturation"/>
    <property type="evidence" value="ECO:0007669"/>
    <property type="project" value="UniProtKB-ARBA"/>
</dbReference>
<dbReference type="RefSeq" id="WP_157772410.1">
    <property type="nucleotide sequence ID" value="NZ_CP016094.1"/>
</dbReference>
<evidence type="ECO:0000259" key="2">
    <source>
        <dbReference type="Pfam" id="PF02517"/>
    </source>
</evidence>
<dbReference type="KEGG" id="obg:Verru16b_02670"/>
<feature type="transmembrane region" description="Helical" evidence="1">
    <location>
        <begin position="245"/>
        <end position="268"/>
    </location>
</feature>